<dbReference type="InterPro" id="IPR006631">
    <property type="entry name" value="DM4_12"/>
</dbReference>
<keyword evidence="1" id="KW-0732">Signal</keyword>
<name>A0A6J2JT72_BOMMA</name>
<organism evidence="2 3">
    <name type="scientific">Bombyx mandarina</name>
    <name type="common">Wild silk moth</name>
    <name type="synonym">Wild silkworm</name>
    <dbReference type="NCBI Taxonomy" id="7092"/>
    <lineage>
        <taxon>Eukaryota</taxon>
        <taxon>Metazoa</taxon>
        <taxon>Ecdysozoa</taxon>
        <taxon>Arthropoda</taxon>
        <taxon>Hexapoda</taxon>
        <taxon>Insecta</taxon>
        <taxon>Pterygota</taxon>
        <taxon>Neoptera</taxon>
        <taxon>Endopterygota</taxon>
        <taxon>Lepidoptera</taxon>
        <taxon>Glossata</taxon>
        <taxon>Ditrysia</taxon>
        <taxon>Bombycoidea</taxon>
        <taxon>Bombycidae</taxon>
        <taxon>Bombycinae</taxon>
        <taxon>Bombyx</taxon>
    </lineage>
</organism>
<dbReference type="PANTHER" id="PTHR21253:SF0">
    <property type="entry name" value="F-BOX ONLY PROTEIN 11-RELATED"/>
    <property type="match status" value="1"/>
</dbReference>
<dbReference type="Proteomes" id="UP000504629">
    <property type="component" value="Unplaced"/>
</dbReference>
<dbReference type="Pfam" id="PF07841">
    <property type="entry name" value="DM4_12"/>
    <property type="match status" value="1"/>
</dbReference>
<dbReference type="KEGG" id="bman:114244975"/>
<dbReference type="RefSeq" id="XP_028032770.1">
    <property type="nucleotide sequence ID" value="XM_028176969.1"/>
</dbReference>
<dbReference type="OrthoDB" id="8180611at2759"/>
<evidence type="ECO:0000313" key="3">
    <source>
        <dbReference type="RefSeq" id="XP_028032770.1"/>
    </source>
</evidence>
<keyword evidence="2" id="KW-1185">Reference proteome</keyword>
<accession>A0A6J2JT72</accession>
<proteinExistence type="predicted"/>
<feature type="signal peptide" evidence="1">
    <location>
        <begin position="1"/>
        <end position="20"/>
    </location>
</feature>
<evidence type="ECO:0000256" key="1">
    <source>
        <dbReference type="SAM" id="SignalP"/>
    </source>
</evidence>
<reference evidence="3" key="1">
    <citation type="submission" date="2025-08" db="UniProtKB">
        <authorList>
            <consortium name="RefSeq"/>
        </authorList>
    </citation>
    <scope>IDENTIFICATION</scope>
    <source>
        <tissue evidence="3">Silk gland</tissue>
    </source>
</reference>
<feature type="chain" id="PRO_5027000019" evidence="1">
    <location>
        <begin position="21"/>
        <end position="195"/>
    </location>
</feature>
<protein>
    <submittedName>
        <fullName evidence="3">Uncharacterized protein LOC114244975</fullName>
    </submittedName>
</protein>
<dbReference type="AlphaFoldDB" id="A0A6J2JT72"/>
<gene>
    <name evidence="3" type="primary">LOC114244975</name>
</gene>
<sequence length="195" mass="22341">MKGLCVLSALLMILTYCVSSESGDSCANSKTPLNLIRKKRYLTFPDHSNVVLTISLVKAFMTHAPSGWNIAIEIDVMYPMLNMNETNRLFRKKYHYRQKREFWERLENAVEFHNLNGRSCILRSVCEADTSLAAPGKSLVHDILRAVFTAPLHDEDFQDEIKSTYAELSDPSFCSKPNDCPFSFLDFVLSLNERY</sequence>
<dbReference type="PANTHER" id="PTHR21253">
    <property type="entry name" value="F-BOX ONLY PROTEIN 11-RELATED"/>
    <property type="match status" value="1"/>
</dbReference>
<dbReference type="SMART" id="SM00718">
    <property type="entry name" value="DM4_12"/>
    <property type="match status" value="1"/>
</dbReference>
<evidence type="ECO:0000313" key="2">
    <source>
        <dbReference type="Proteomes" id="UP000504629"/>
    </source>
</evidence>
<dbReference type="GeneID" id="114244975"/>